<proteinExistence type="predicted"/>
<accession>A0A9D1RZK6</accession>
<organism evidence="1 2">
    <name type="scientific">Candidatus Nesterenkonia stercoripullorum</name>
    <dbReference type="NCBI Taxonomy" id="2838701"/>
    <lineage>
        <taxon>Bacteria</taxon>
        <taxon>Bacillati</taxon>
        <taxon>Actinomycetota</taxon>
        <taxon>Actinomycetes</taxon>
        <taxon>Micrococcales</taxon>
        <taxon>Micrococcaceae</taxon>
        <taxon>Nesterenkonia</taxon>
    </lineage>
</organism>
<dbReference type="SUPFAM" id="SSF102705">
    <property type="entry name" value="NIF3 (NGG1p interacting factor 3)-like"/>
    <property type="match status" value="1"/>
</dbReference>
<dbReference type="Gene3D" id="3.30.70.120">
    <property type="match status" value="1"/>
</dbReference>
<evidence type="ECO:0008006" key="3">
    <source>
        <dbReference type="Google" id="ProtNLM"/>
    </source>
</evidence>
<protein>
    <recommendedName>
        <fullName evidence="3">NGG1p interacting factor NIF3</fullName>
    </recommendedName>
</protein>
<dbReference type="AlphaFoldDB" id="A0A9D1RZK6"/>
<name>A0A9D1RZK6_9MICC</name>
<dbReference type="PANTHER" id="PTHR41774:SF1">
    <property type="entry name" value="NGG1P INTERACTING FACTOR NIF3"/>
    <property type="match status" value="1"/>
</dbReference>
<dbReference type="EMBL" id="DXGD01000113">
    <property type="protein sequence ID" value="HIW99106.1"/>
    <property type="molecule type" value="Genomic_DNA"/>
</dbReference>
<dbReference type="InterPro" id="IPR015867">
    <property type="entry name" value="N-reg_PII/ATP_PRibTrfase_C"/>
</dbReference>
<dbReference type="InterPro" id="IPR036069">
    <property type="entry name" value="DUF34/NIF3_sf"/>
</dbReference>
<evidence type="ECO:0000313" key="2">
    <source>
        <dbReference type="Proteomes" id="UP000824151"/>
    </source>
</evidence>
<sequence>MGTEAGDHEPLGPRTSDYVVIVVYVPQTHAADVRCALGVAGAGAIGDYRQCSWSTSGIGRFTPVDGAQPAIGSVGVPEEVAEERIEVIAPLARARRIVEAMIAAHPYEEPAHHVIPVLNPRALP</sequence>
<comment type="caution">
    <text evidence="1">The sequence shown here is derived from an EMBL/GenBank/DDBJ whole genome shotgun (WGS) entry which is preliminary data.</text>
</comment>
<dbReference type="Proteomes" id="UP000824151">
    <property type="component" value="Unassembled WGS sequence"/>
</dbReference>
<evidence type="ECO:0000313" key="1">
    <source>
        <dbReference type="EMBL" id="HIW99106.1"/>
    </source>
</evidence>
<reference evidence="1" key="2">
    <citation type="submission" date="2021-04" db="EMBL/GenBank/DDBJ databases">
        <authorList>
            <person name="Gilroy R."/>
        </authorList>
    </citation>
    <scope>NUCLEOTIDE SEQUENCE</scope>
    <source>
        <strain evidence="1">ChiHejej3B27-3195</strain>
    </source>
</reference>
<dbReference type="PANTHER" id="PTHR41774">
    <property type="match status" value="1"/>
</dbReference>
<gene>
    <name evidence="1" type="ORF">H9871_03085</name>
</gene>
<reference evidence="1" key="1">
    <citation type="journal article" date="2021" name="PeerJ">
        <title>Extensive microbial diversity within the chicken gut microbiome revealed by metagenomics and culture.</title>
        <authorList>
            <person name="Gilroy R."/>
            <person name="Ravi A."/>
            <person name="Getino M."/>
            <person name="Pursley I."/>
            <person name="Horton D.L."/>
            <person name="Alikhan N.F."/>
            <person name="Baker D."/>
            <person name="Gharbi K."/>
            <person name="Hall N."/>
            <person name="Watson M."/>
            <person name="Adriaenssens E.M."/>
            <person name="Foster-Nyarko E."/>
            <person name="Jarju S."/>
            <person name="Secka A."/>
            <person name="Antonio M."/>
            <person name="Oren A."/>
            <person name="Chaudhuri R.R."/>
            <person name="La Ragione R."/>
            <person name="Hildebrand F."/>
            <person name="Pallen M.J."/>
        </authorList>
    </citation>
    <scope>NUCLEOTIDE SEQUENCE</scope>
    <source>
        <strain evidence="1">ChiHejej3B27-3195</strain>
    </source>
</reference>